<dbReference type="AlphaFoldDB" id="A0A183PRM8"/>
<dbReference type="EMBL" id="UZAL01038055">
    <property type="protein sequence ID" value="VDP72952.1"/>
    <property type="molecule type" value="Genomic_DNA"/>
</dbReference>
<feature type="region of interest" description="Disordered" evidence="1">
    <location>
        <begin position="1"/>
        <end position="32"/>
    </location>
</feature>
<accession>A0A183PRM8</accession>
<dbReference type="Proteomes" id="UP000269396">
    <property type="component" value="Unassembled WGS sequence"/>
</dbReference>
<sequence>MAICKRKVRNGDPSGQFSGITDHPVGSCSSTSRSSIRSCIVFPTRMANLEKEIKKSTM</sequence>
<protein>
    <submittedName>
        <fullName evidence="2">Uncharacterized protein</fullName>
    </submittedName>
</protein>
<reference evidence="2 3" key="1">
    <citation type="submission" date="2018-11" db="EMBL/GenBank/DDBJ databases">
        <authorList>
            <consortium name="Pathogen Informatics"/>
        </authorList>
    </citation>
    <scope>NUCLEOTIDE SEQUENCE [LARGE SCALE GENOMIC DNA]</scope>
    <source>
        <strain>Denwood</strain>
        <strain evidence="3">Zambia</strain>
    </source>
</reference>
<proteinExistence type="predicted"/>
<evidence type="ECO:0000256" key="1">
    <source>
        <dbReference type="SAM" id="MobiDB-lite"/>
    </source>
</evidence>
<organism evidence="2 3">
    <name type="scientific">Schistosoma mattheei</name>
    <dbReference type="NCBI Taxonomy" id="31246"/>
    <lineage>
        <taxon>Eukaryota</taxon>
        <taxon>Metazoa</taxon>
        <taxon>Spiralia</taxon>
        <taxon>Lophotrochozoa</taxon>
        <taxon>Platyhelminthes</taxon>
        <taxon>Trematoda</taxon>
        <taxon>Digenea</taxon>
        <taxon>Strigeidida</taxon>
        <taxon>Schistosomatoidea</taxon>
        <taxon>Schistosomatidae</taxon>
        <taxon>Schistosoma</taxon>
    </lineage>
</organism>
<name>A0A183PRM8_9TREM</name>
<evidence type="ECO:0000313" key="3">
    <source>
        <dbReference type="Proteomes" id="UP000269396"/>
    </source>
</evidence>
<gene>
    <name evidence="2" type="ORF">SMTD_LOCUS17014</name>
</gene>
<keyword evidence="3" id="KW-1185">Reference proteome</keyword>
<evidence type="ECO:0000313" key="2">
    <source>
        <dbReference type="EMBL" id="VDP72952.1"/>
    </source>
</evidence>